<dbReference type="InterPro" id="IPR005123">
    <property type="entry name" value="Oxoglu/Fe-dep_dioxygenase_dom"/>
</dbReference>
<dbReference type="OrthoDB" id="413621at2759"/>
<reference evidence="4" key="1">
    <citation type="submission" date="2021-02" db="EMBL/GenBank/DDBJ databases">
        <authorList>
            <person name="Dougan E. K."/>
            <person name="Rhodes N."/>
            <person name="Thang M."/>
            <person name="Chan C."/>
        </authorList>
    </citation>
    <scope>NUCLEOTIDE SEQUENCE</scope>
</reference>
<accession>A0A813HFN4</accession>
<dbReference type="GO" id="GO:0016491">
    <property type="term" value="F:oxidoreductase activity"/>
    <property type="evidence" value="ECO:0007669"/>
    <property type="project" value="UniProtKB-KW"/>
</dbReference>
<keyword evidence="1" id="KW-0408">Iron</keyword>
<keyword evidence="2" id="KW-0732">Signal</keyword>
<evidence type="ECO:0000256" key="1">
    <source>
        <dbReference type="RuleBase" id="RU003682"/>
    </source>
</evidence>
<protein>
    <recommendedName>
        <fullName evidence="3">Fe2OG dioxygenase domain-containing protein</fullName>
    </recommendedName>
</protein>
<dbReference type="PROSITE" id="PS51471">
    <property type="entry name" value="FE2OG_OXY"/>
    <property type="match status" value="1"/>
</dbReference>
<feature type="domain" description="Fe2OG dioxygenase" evidence="3">
    <location>
        <begin position="120"/>
        <end position="246"/>
    </location>
</feature>
<keyword evidence="1" id="KW-0560">Oxidoreductase</keyword>
<name>A0A813HFN4_POLGL</name>
<comment type="similarity">
    <text evidence="1">Belongs to the iron/ascorbate-dependent oxidoreductase family.</text>
</comment>
<sequence length="339" mass="36593">MQKWLRAQLSAALALSLWFLKALAAPPLAVRLSGALSEEQRQQVLSLVASARADVEAFALRGEGLVVNRSFGPGGTSHETLFLHRHLERRAPALRRQLLDLALGAERAAGWNLTRGVREGALRARCIELLTYQGGRHVNPVRWHGDGATLMTMVVMMSPPGSFEGGAVELRDYGNGLQEEPAEWDEVIRVGCSSCATRPAGSVRQERHLELAPGDALAWRGWTLHRAAPVLKGQRQVLAIEWWLGPDCTSSGLPRAPDTPKELHRAVYLDPGASQLRRWLGGSLCEQPPCVDARSALRALAAYQEAVALAPGDPMATSALQSFLENGGAQAAAEASFGK</sequence>
<gene>
    <name evidence="4" type="ORF">PGLA1383_LOCUS52127</name>
</gene>
<keyword evidence="1" id="KW-0479">Metal-binding</keyword>
<keyword evidence="5" id="KW-1185">Reference proteome</keyword>
<dbReference type="GO" id="GO:0046872">
    <property type="term" value="F:metal ion binding"/>
    <property type="evidence" value="ECO:0007669"/>
    <property type="project" value="UniProtKB-KW"/>
</dbReference>
<evidence type="ECO:0000256" key="2">
    <source>
        <dbReference type="SAM" id="SignalP"/>
    </source>
</evidence>
<dbReference type="Proteomes" id="UP000654075">
    <property type="component" value="Unassembled WGS sequence"/>
</dbReference>
<dbReference type="Gene3D" id="2.60.120.620">
    <property type="entry name" value="q2cbj1_9rhob like domain"/>
    <property type="match status" value="1"/>
</dbReference>
<dbReference type="EMBL" id="CAJNNV010031538">
    <property type="protein sequence ID" value="CAE8636720.1"/>
    <property type="molecule type" value="Genomic_DNA"/>
</dbReference>
<organism evidence="4 5">
    <name type="scientific">Polarella glacialis</name>
    <name type="common">Dinoflagellate</name>
    <dbReference type="NCBI Taxonomy" id="89957"/>
    <lineage>
        <taxon>Eukaryota</taxon>
        <taxon>Sar</taxon>
        <taxon>Alveolata</taxon>
        <taxon>Dinophyceae</taxon>
        <taxon>Suessiales</taxon>
        <taxon>Suessiaceae</taxon>
        <taxon>Polarella</taxon>
    </lineage>
</organism>
<evidence type="ECO:0000313" key="5">
    <source>
        <dbReference type="Proteomes" id="UP000654075"/>
    </source>
</evidence>
<evidence type="ECO:0000313" key="4">
    <source>
        <dbReference type="EMBL" id="CAE8636720.1"/>
    </source>
</evidence>
<feature type="signal peptide" evidence="2">
    <location>
        <begin position="1"/>
        <end position="24"/>
    </location>
</feature>
<evidence type="ECO:0000259" key="3">
    <source>
        <dbReference type="PROSITE" id="PS51471"/>
    </source>
</evidence>
<comment type="caution">
    <text evidence="4">The sequence shown here is derived from an EMBL/GenBank/DDBJ whole genome shotgun (WGS) entry which is preliminary data.</text>
</comment>
<proteinExistence type="inferred from homology"/>
<dbReference type="AlphaFoldDB" id="A0A813HFN4"/>
<feature type="chain" id="PRO_5032457391" description="Fe2OG dioxygenase domain-containing protein" evidence="2">
    <location>
        <begin position="25"/>
        <end position="339"/>
    </location>
</feature>